<name>A0AAN7P2G4_9COLE</name>
<sequence>MPHADIFYNEIQKFQSDPVRIQIAVKCFEDSIQTEKDTISKIIENEMEMNQLINKSKSEDLPIKILAAEEVCNIIIAQERLIVNKIKQLFN</sequence>
<proteinExistence type="predicted"/>
<dbReference type="EMBL" id="JARPUR010000005">
    <property type="protein sequence ID" value="KAK4875619.1"/>
    <property type="molecule type" value="Genomic_DNA"/>
</dbReference>
<dbReference type="Proteomes" id="UP001353858">
    <property type="component" value="Unassembled WGS sequence"/>
</dbReference>
<gene>
    <name evidence="1" type="ORF">RN001_012041</name>
</gene>
<comment type="caution">
    <text evidence="1">The sequence shown here is derived from an EMBL/GenBank/DDBJ whole genome shotgun (WGS) entry which is preliminary data.</text>
</comment>
<dbReference type="AlphaFoldDB" id="A0AAN7P2G4"/>
<reference evidence="2" key="1">
    <citation type="submission" date="2023-01" db="EMBL/GenBank/DDBJ databases">
        <title>Key to firefly adult light organ development and bioluminescence: homeobox transcription factors regulate luciferase expression and transportation to peroxisome.</title>
        <authorList>
            <person name="Fu X."/>
        </authorList>
    </citation>
    <scope>NUCLEOTIDE SEQUENCE [LARGE SCALE GENOMIC DNA]</scope>
</reference>
<evidence type="ECO:0000313" key="2">
    <source>
        <dbReference type="Proteomes" id="UP001353858"/>
    </source>
</evidence>
<keyword evidence="2" id="KW-1185">Reference proteome</keyword>
<organism evidence="1 2">
    <name type="scientific">Aquatica leii</name>
    <dbReference type="NCBI Taxonomy" id="1421715"/>
    <lineage>
        <taxon>Eukaryota</taxon>
        <taxon>Metazoa</taxon>
        <taxon>Ecdysozoa</taxon>
        <taxon>Arthropoda</taxon>
        <taxon>Hexapoda</taxon>
        <taxon>Insecta</taxon>
        <taxon>Pterygota</taxon>
        <taxon>Neoptera</taxon>
        <taxon>Endopterygota</taxon>
        <taxon>Coleoptera</taxon>
        <taxon>Polyphaga</taxon>
        <taxon>Elateriformia</taxon>
        <taxon>Elateroidea</taxon>
        <taxon>Lampyridae</taxon>
        <taxon>Luciolinae</taxon>
        <taxon>Aquatica</taxon>
    </lineage>
</organism>
<evidence type="ECO:0000313" key="1">
    <source>
        <dbReference type="EMBL" id="KAK4875619.1"/>
    </source>
</evidence>
<accession>A0AAN7P2G4</accession>
<protein>
    <submittedName>
        <fullName evidence="1">Uncharacterized protein</fullName>
    </submittedName>
</protein>